<gene>
    <name evidence="1" type="ORF">BO66DRAFT_395770</name>
</gene>
<dbReference type="EMBL" id="KZ825001">
    <property type="protein sequence ID" value="RAH65021.1"/>
    <property type="molecule type" value="Genomic_DNA"/>
</dbReference>
<sequence length="286" mass="31782">MSDRRRISTRGSVSRWSAFMMFTLITDYTVEGAPIAHTSIDHSFPKRLIDDAAATKMTRSLCLAEDSDRSCGLLRKISEYKQQVSITKLVVLACLLAACAVVYRICLNTMYCQRRRVDRAAQREERKARRAYKAAARRLRWHRWWERKPTADSPAPEPENELFVIDMPPEEPGRMQVGSDAASLPGAMQDELQNLRQTLACVGKLIGAENIQSATQQDLIRPDGDQIPSLDGKRRMSSETLATSTVGLSTITFTATSSRVSHGPGSSKTVKSVDTLDSASPPSYRS</sequence>
<reference evidence="1" key="1">
    <citation type="submission" date="2018-02" db="EMBL/GenBank/DDBJ databases">
        <title>The genomes of Aspergillus section Nigri reveals drivers in fungal speciation.</title>
        <authorList>
            <consortium name="DOE Joint Genome Institute"/>
            <person name="Vesth T.C."/>
            <person name="Nybo J."/>
            <person name="Theobald S."/>
            <person name="Brandl J."/>
            <person name="Frisvad J.C."/>
            <person name="Nielsen K.F."/>
            <person name="Lyhne E.K."/>
            <person name="Kogle M.E."/>
            <person name="Kuo A."/>
            <person name="Riley R."/>
            <person name="Clum A."/>
            <person name="Nolan M."/>
            <person name="Lipzen A."/>
            <person name="Salamov A."/>
            <person name="Henrissat B."/>
            <person name="Wiebenga A."/>
            <person name="De vries R.P."/>
            <person name="Grigoriev I.V."/>
            <person name="Mortensen U.H."/>
            <person name="Andersen M.R."/>
            <person name="Baker S.E."/>
        </authorList>
    </citation>
    <scope>NUCLEOTIDE SEQUENCE</scope>
    <source>
        <strain evidence="1">CBS 121060</strain>
    </source>
</reference>
<name>A0ACD1GUS9_9EURO</name>
<keyword evidence="2" id="KW-1185">Reference proteome</keyword>
<accession>A0ACD1GUS9</accession>
<evidence type="ECO:0000313" key="2">
    <source>
        <dbReference type="Proteomes" id="UP000249661"/>
    </source>
</evidence>
<organism evidence="1 2">
    <name type="scientific">Aspergillus aculeatinus CBS 121060</name>
    <dbReference type="NCBI Taxonomy" id="1448322"/>
    <lineage>
        <taxon>Eukaryota</taxon>
        <taxon>Fungi</taxon>
        <taxon>Dikarya</taxon>
        <taxon>Ascomycota</taxon>
        <taxon>Pezizomycotina</taxon>
        <taxon>Eurotiomycetes</taxon>
        <taxon>Eurotiomycetidae</taxon>
        <taxon>Eurotiales</taxon>
        <taxon>Aspergillaceae</taxon>
        <taxon>Aspergillus</taxon>
        <taxon>Aspergillus subgen. Circumdati</taxon>
    </lineage>
</organism>
<proteinExistence type="predicted"/>
<evidence type="ECO:0000313" key="1">
    <source>
        <dbReference type="EMBL" id="RAH65021.1"/>
    </source>
</evidence>
<protein>
    <submittedName>
        <fullName evidence="1">Uncharacterized protein</fullName>
    </submittedName>
</protein>
<dbReference type="Proteomes" id="UP000249661">
    <property type="component" value="Unassembled WGS sequence"/>
</dbReference>